<evidence type="ECO:0000256" key="4">
    <source>
        <dbReference type="PROSITE-ProRule" id="PRU00221"/>
    </source>
</evidence>
<dbReference type="PROSITE" id="PS50294">
    <property type="entry name" value="WD_REPEATS_REGION"/>
    <property type="match status" value="1"/>
</dbReference>
<dbReference type="PROSITE" id="PS50082">
    <property type="entry name" value="WD_REPEATS_2"/>
    <property type="match status" value="1"/>
</dbReference>
<comment type="caution">
    <text evidence="5">The sequence shown here is derived from an EMBL/GenBank/DDBJ whole genome shotgun (WGS) entry which is preliminary data.</text>
</comment>
<dbReference type="GO" id="GO:0031901">
    <property type="term" value="C:early endosome membrane"/>
    <property type="evidence" value="ECO:0007669"/>
    <property type="project" value="UniProtKB-SubCell"/>
</dbReference>
<organism evidence="5">
    <name type="scientific">Menopon gallinae</name>
    <name type="common">poultry shaft louse</name>
    <dbReference type="NCBI Taxonomy" id="328185"/>
    <lineage>
        <taxon>Eukaryota</taxon>
        <taxon>Metazoa</taxon>
        <taxon>Ecdysozoa</taxon>
        <taxon>Arthropoda</taxon>
        <taxon>Hexapoda</taxon>
        <taxon>Insecta</taxon>
        <taxon>Pterygota</taxon>
        <taxon>Neoptera</taxon>
        <taxon>Paraneoptera</taxon>
        <taxon>Psocodea</taxon>
        <taxon>Troctomorpha</taxon>
        <taxon>Phthiraptera</taxon>
        <taxon>Amblycera</taxon>
        <taxon>Menoponidae</taxon>
        <taxon>Menopon</taxon>
    </lineage>
</organism>
<evidence type="ECO:0000256" key="1">
    <source>
        <dbReference type="ARBA" id="ARBA00004220"/>
    </source>
</evidence>
<evidence type="ECO:0000256" key="2">
    <source>
        <dbReference type="ARBA" id="ARBA00004414"/>
    </source>
</evidence>
<sequence>MDDFYFISQEVKANESQAKILKIMRNIGSVPASPKAETRSEQSLRTSHRMFSVRRVPQTKRSLSIDRSGHLRVRERDSSLDLSTVRGAARDGQERNFLFLSQEEYSEHKSRITSIKINNRGNLVASADNEGHLKIWSISSSCKTSASHSSKSPITCVDWVPNHERYVIYGTSSSIIGLYDIKEFKLMWEMNMENDGNKGRIEDIICSPAESSAIVVFAGKLFLIDLKMRKIEKILNMPCEVTCAKMNHNGQLAIVGSADGFVLLADIRKNEVIKKVGDSQRRCPAYGIDCRLYFGVHTRGGQ</sequence>
<dbReference type="InterPro" id="IPR001680">
    <property type="entry name" value="WD40_rpt"/>
</dbReference>
<gene>
    <name evidence="5" type="ORF">PYX00_004631</name>
</gene>
<dbReference type="InterPro" id="IPR015943">
    <property type="entry name" value="WD40/YVTN_repeat-like_dom_sf"/>
</dbReference>
<dbReference type="AlphaFoldDB" id="A0AAW2I595"/>
<evidence type="ECO:0000313" key="5">
    <source>
        <dbReference type="EMBL" id="KAL0277292.1"/>
    </source>
</evidence>
<keyword evidence="4" id="KW-0853">WD repeat</keyword>
<dbReference type="GO" id="GO:0141039">
    <property type="term" value="F:phosphatidylinositol 3-kinase inhibitor activity"/>
    <property type="evidence" value="ECO:0007669"/>
    <property type="project" value="InterPro"/>
</dbReference>
<dbReference type="PANTHER" id="PTHR13083">
    <property type="entry name" value="WD REPEAT-CONTAINING PROTEIN 91"/>
    <property type="match status" value="1"/>
</dbReference>
<dbReference type="GO" id="GO:0031902">
    <property type="term" value="C:late endosome membrane"/>
    <property type="evidence" value="ECO:0007669"/>
    <property type="project" value="UniProtKB-SubCell"/>
</dbReference>
<dbReference type="InterPro" id="IPR039724">
    <property type="entry name" value="WDR91"/>
</dbReference>
<dbReference type="Pfam" id="PF00400">
    <property type="entry name" value="WD40"/>
    <property type="match status" value="1"/>
</dbReference>
<feature type="repeat" description="WD" evidence="4">
    <location>
        <begin position="105"/>
        <end position="146"/>
    </location>
</feature>
<accession>A0AAW2I595</accession>
<evidence type="ECO:0000256" key="3">
    <source>
        <dbReference type="ARBA" id="ARBA00021116"/>
    </source>
</evidence>
<comment type="subcellular location">
    <subcellularLocation>
        <location evidence="1">Early endosome membrane</location>
        <topology evidence="1">Peripheral membrane protein</topology>
    </subcellularLocation>
    <subcellularLocation>
        <location evidence="2">Late endosome membrane</location>
    </subcellularLocation>
</comment>
<dbReference type="Gene3D" id="2.130.10.10">
    <property type="entry name" value="YVTN repeat-like/Quinoprotein amine dehydrogenase"/>
    <property type="match status" value="1"/>
</dbReference>
<name>A0AAW2I595_9NEOP</name>
<reference evidence="5" key="1">
    <citation type="journal article" date="2024" name="Gigascience">
        <title>Chromosome-level genome of the poultry shaft louse Menopon gallinae provides insight into the host-switching and adaptive evolution of parasitic lice.</title>
        <authorList>
            <person name="Xu Y."/>
            <person name="Ma L."/>
            <person name="Liu S."/>
            <person name="Liang Y."/>
            <person name="Liu Q."/>
            <person name="He Z."/>
            <person name="Tian L."/>
            <person name="Duan Y."/>
            <person name="Cai W."/>
            <person name="Li H."/>
            <person name="Song F."/>
        </authorList>
    </citation>
    <scope>NUCLEOTIDE SEQUENCE</scope>
    <source>
        <strain evidence="5">Cailab_2023a</strain>
    </source>
</reference>
<dbReference type="GO" id="GO:0045022">
    <property type="term" value="P:early endosome to late endosome transport"/>
    <property type="evidence" value="ECO:0007669"/>
    <property type="project" value="InterPro"/>
</dbReference>
<dbReference type="InterPro" id="IPR036322">
    <property type="entry name" value="WD40_repeat_dom_sf"/>
</dbReference>
<proteinExistence type="predicted"/>
<protein>
    <recommendedName>
        <fullName evidence="3">WD repeat-containing protein 91</fullName>
    </recommendedName>
</protein>
<dbReference type="PANTHER" id="PTHR13083:SF3">
    <property type="entry name" value="WD REPEAT-CONTAINING PROTEIN 91"/>
    <property type="match status" value="1"/>
</dbReference>
<dbReference type="GO" id="GO:0051898">
    <property type="term" value="P:negative regulation of phosphatidylinositol 3-kinase/protein kinase B signal transduction"/>
    <property type="evidence" value="ECO:0007669"/>
    <property type="project" value="InterPro"/>
</dbReference>
<dbReference type="SUPFAM" id="SSF50978">
    <property type="entry name" value="WD40 repeat-like"/>
    <property type="match status" value="1"/>
</dbReference>
<dbReference type="SMART" id="SM00320">
    <property type="entry name" value="WD40"/>
    <property type="match status" value="3"/>
</dbReference>
<dbReference type="EMBL" id="JARGDH010000002">
    <property type="protein sequence ID" value="KAL0277292.1"/>
    <property type="molecule type" value="Genomic_DNA"/>
</dbReference>